<evidence type="ECO:0008006" key="5">
    <source>
        <dbReference type="Google" id="ProtNLM"/>
    </source>
</evidence>
<feature type="region of interest" description="Disordered" evidence="1">
    <location>
        <begin position="38"/>
        <end position="70"/>
    </location>
</feature>
<keyword evidence="4" id="KW-1185">Reference proteome</keyword>
<protein>
    <recommendedName>
        <fullName evidence="5">DUF732 domain-containing protein</fullName>
    </recommendedName>
</protein>
<dbReference type="AlphaFoldDB" id="A0A9X1LR77"/>
<evidence type="ECO:0000313" key="4">
    <source>
        <dbReference type="Proteomes" id="UP001139354"/>
    </source>
</evidence>
<gene>
    <name evidence="3" type="ORF">KEC57_00240</name>
</gene>
<evidence type="ECO:0000256" key="2">
    <source>
        <dbReference type="SAM" id="SignalP"/>
    </source>
</evidence>
<dbReference type="EMBL" id="JAGTTN010000001">
    <property type="protein sequence ID" value="MCC2030607.1"/>
    <property type="molecule type" value="Genomic_DNA"/>
</dbReference>
<name>A0A9X1LR77_9MICO</name>
<accession>A0A9X1LR77</accession>
<feature type="chain" id="PRO_5040753155" description="DUF732 domain-containing protein" evidence="2">
    <location>
        <begin position="28"/>
        <end position="163"/>
    </location>
</feature>
<feature type="signal peptide" evidence="2">
    <location>
        <begin position="1"/>
        <end position="27"/>
    </location>
</feature>
<evidence type="ECO:0000256" key="1">
    <source>
        <dbReference type="SAM" id="MobiDB-lite"/>
    </source>
</evidence>
<dbReference type="RefSeq" id="WP_229382517.1">
    <property type="nucleotide sequence ID" value="NZ_JAGTTN010000001.1"/>
</dbReference>
<dbReference type="Proteomes" id="UP001139354">
    <property type="component" value="Unassembled WGS sequence"/>
</dbReference>
<comment type="caution">
    <text evidence="3">The sequence shown here is derived from an EMBL/GenBank/DDBJ whole genome shotgun (WGS) entry which is preliminary data.</text>
</comment>
<evidence type="ECO:0000313" key="3">
    <source>
        <dbReference type="EMBL" id="MCC2030607.1"/>
    </source>
</evidence>
<sequence>MKRGALIGTIAAAVLVLGGAGVGAAIAATQAPDAAPTPIVTTAETPASSEPASPPAPTDTTGPLVAEEPSEGRDEAAFLAFVRLRQATYPTQIPNATDEDLIATGDIACARLSDGLAEGKTDAQIVDGLSVIEGEAKSDAGYFSDSGVIIASAQMNLCPETIG</sequence>
<proteinExistence type="predicted"/>
<feature type="compositionally biased region" description="Low complexity" evidence="1">
    <location>
        <begin position="38"/>
        <end position="51"/>
    </location>
</feature>
<reference evidence="3" key="1">
    <citation type="submission" date="2021-04" db="EMBL/GenBank/DDBJ databases">
        <title>Microbacterium tenobrionis sp. nov. and Microbacterium allomyrinae sp. nov., isolated from larvae of Tenobrio molitor and Allomyrina dichotoma, respectively.</title>
        <authorList>
            <person name="Lee S.D."/>
        </authorList>
    </citation>
    <scope>NUCLEOTIDE SEQUENCE</scope>
    <source>
        <strain evidence="3">BWT-G7</strain>
    </source>
</reference>
<organism evidence="3 4">
    <name type="scientific">Microbacterium allomyrinae</name>
    <dbReference type="NCBI Taxonomy" id="2830666"/>
    <lineage>
        <taxon>Bacteria</taxon>
        <taxon>Bacillati</taxon>
        <taxon>Actinomycetota</taxon>
        <taxon>Actinomycetes</taxon>
        <taxon>Micrococcales</taxon>
        <taxon>Microbacteriaceae</taxon>
        <taxon>Microbacterium</taxon>
    </lineage>
</organism>
<keyword evidence="2" id="KW-0732">Signal</keyword>